<keyword evidence="1" id="KW-0812">Transmembrane</keyword>
<reference evidence="2 3" key="1">
    <citation type="submission" date="2021-06" db="EMBL/GenBank/DDBJ databases">
        <title>Complete genome of Haloferula helveola possessing various polysaccharide degrading enzymes.</title>
        <authorList>
            <person name="Takami H."/>
            <person name="Huang C."/>
            <person name="Hamasaki K."/>
        </authorList>
    </citation>
    <scope>NUCLEOTIDE SEQUENCE [LARGE SCALE GENOMIC DNA]</scope>
    <source>
        <strain evidence="2 3">CN-1</strain>
    </source>
</reference>
<keyword evidence="3" id="KW-1185">Reference proteome</keyword>
<organism evidence="2 3">
    <name type="scientific">Haloferula helveola</name>
    <dbReference type="NCBI Taxonomy" id="490095"/>
    <lineage>
        <taxon>Bacteria</taxon>
        <taxon>Pseudomonadati</taxon>
        <taxon>Verrucomicrobiota</taxon>
        <taxon>Verrucomicrobiia</taxon>
        <taxon>Verrucomicrobiales</taxon>
        <taxon>Verrucomicrobiaceae</taxon>
        <taxon>Haloferula</taxon>
    </lineage>
</organism>
<feature type="transmembrane region" description="Helical" evidence="1">
    <location>
        <begin position="311"/>
        <end position="332"/>
    </location>
</feature>
<evidence type="ECO:0000256" key="1">
    <source>
        <dbReference type="SAM" id="Phobius"/>
    </source>
</evidence>
<keyword evidence="1" id="KW-0472">Membrane</keyword>
<dbReference type="Proteomes" id="UP001374893">
    <property type="component" value="Chromosome"/>
</dbReference>
<proteinExistence type="predicted"/>
<feature type="transmembrane region" description="Helical" evidence="1">
    <location>
        <begin position="78"/>
        <end position="97"/>
    </location>
</feature>
<protein>
    <submittedName>
        <fullName evidence="2">Uncharacterized protein</fullName>
    </submittedName>
</protein>
<name>A0ABN6H8C0_9BACT</name>
<evidence type="ECO:0000313" key="2">
    <source>
        <dbReference type="EMBL" id="BCX49866.1"/>
    </source>
</evidence>
<keyword evidence="1" id="KW-1133">Transmembrane helix</keyword>
<evidence type="ECO:0000313" key="3">
    <source>
        <dbReference type="Proteomes" id="UP001374893"/>
    </source>
</evidence>
<dbReference type="EMBL" id="AP024702">
    <property type="protein sequence ID" value="BCX49866.1"/>
    <property type="molecule type" value="Genomic_DNA"/>
</dbReference>
<sequence>MKAPDTSWPCSISKAAAAELSTPPESPTSTFAMRRFNRRATTCQAPISGFWNWKIGHPEAQGLPPTVSNSARSPLSGCAILIAAVLMLVFLIGFSIWTPLRQADEIEKFTQDKPSPVPSESIEQREDDAKALVERLETFRSQLSDDKTEARIELSADDLNLAVALFEQLEQLRGAFHVREIADEVLKIDICYQLNGRPRLTKEDEEGFVTSDPRYLVGELIATPQLGKRELALRVEDLNVEDAEVAEGFMGHFSTLRIFEQSMQDPAVGPPMAKLTRAEIDGDKLVLARIPGEAVPETVSDEEFREGGGKIAIFLGAAMLVFLILAGTLLFVGYKAQLRKIAEESDTKSGSTDA</sequence>
<accession>A0ABN6H8C0</accession>
<gene>
    <name evidence="2" type="ORF">HAHE_37740</name>
</gene>